<dbReference type="PROSITE" id="PS00893">
    <property type="entry name" value="NUDIX_BOX"/>
    <property type="match status" value="1"/>
</dbReference>
<protein>
    <submittedName>
        <fullName evidence="4">NUDIX domain-containing protein</fullName>
    </submittedName>
</protein>
<dbReference type="Gene3D" id="3.90.79.10">
    <property type="entry name" value="Nucleoside Triphosphate Pyrophosphohydrolase"/>
    <property type="match status" value="1"/>
</dbReference>
<reference evidence="4 5" key="1">
    <citation type="journal article" date="2019" name="Int. J. Syst. Evol. Microbiol.">
        <title>The Global Catalogue of Microorganisms (GCM) 10K type strain sequencing project: providing services to taxonomists for standard genome sequencing and annotation.</title>
        <authorList>
            <consortium name="The Broad Institute Genomics Platform"/>
            <consortium name="The Broad Institute Genome Sequencing Center for Infectious Disease"/>
            <person name="Wu L."/>
            <person name="Ma J."/>
        </authorList>
    </citation>
    <scope>NUCLEOTIDE SEQUENCE [LARGE SCALE GENOMIC DNA]</scope>
    <source>
        <strain evidence="4 5">GX26</strain>
    </source>
</reference>
<keyword evidence="2" id="KW-0378">Hydrolase</keyword>
<evidence type="ECO:0000256" key="2">
    <source>
        <dbReference type="ARBA" id="ARBA00022801"/>
    </source>
</evidence>
<dbReference type="InterPro" id="IPR015797">
    <property type="entry name" value="NUDIX_hydrolase-like_dom_sf"/>
</dbReference>
<dbReference type="Proteomes" id="UP001596395">
    <property type="component" value="Unassembled WGS sequence"/>
</dbReference>
<dbReference type="PANTHER" id="PTHR43046:SF16">
    <property type="entry name" value="ADP-RIBOSE PYROPHOSPHATASE YJHB-RELATED"/>
    <property type="match status" value="1"/>
</dbReference>
<evidence type="ECO:0000259" key="3">
    <source>
        <dbReference type="PROSITE" id="PS51462"/>
    </source>
</evidence>
<dbReference type="SUPFAM" id="SSF55811">
    <property type="entry name" value="Nudix"/>
    <property type="match status" value="1"/>
</dbReference>
<keyword evidence="5" id="KW-1185">Reference proteome</keyword>
<feature type="domain" description="Nudix hydrolase" evidence="3">
    <location>
        <begin position="54"/>
        <end position="186"/>
    </location>
</feature>
<dbReference type="PANTHER" id="PTHR43046">
    <property type="entry name" value="GDP-MANNOSE MANNOSYL HYDROLASE"/>
    <property type="match status" value="1"/>
</dbReference>
<evidence type="ECO:0000313" key="4">
    <source>
        <dbReference type="EMBL" id="MFC6953681.1"/>
    </source>
</evidence>
<dbReference type="RefSeq" id="WP_336350635.1">
    <property type="nucleotide sequence ID" value="NZ_JAZAQL010000002.1"/>
</dbReference>
<comment type="caution">
    <text evidence="4">The sequence shown here is derived from an EMBL/GenBank/DDBJ whole genome shotgun (WGS) entry which is preliminary data.</text>
</comment>
<name>A0ABD5VIB1_9EURY</name>
<evidence type="ECO:0000313" key="5">
    <source>
        <dbReference type="Proteomes" id="UP001596395"/>
    </source>
</evidence>
<organism evidence="4 5">
    <name type="scientific">Halorubellus litoreus</name>
    <dbReference type="NCBI Taxonomy" id="755308"/>
    <lineage>
        <taxon>Archaea</taxon>
        <taxon>Methanobacteriati</taxon>
        <taxon>Methanobacteriota</taxon>
        <taxon>Stenosarchaea group</taxon>
        <taxon>Halobacteria</taxon>
        <taxon>Halobacteriales</taxon>
        <taxon>Halorubellaceae</taxon>
        <taxon>Halorubellus</taxon>
    </lineage>
</organism>
<accession>A0ABD5VIB1</accession>
<dbReference type="InterPro" id="IPR020084">
    <property type="entry name" value="NUDIX_hydrolase_CS"/>
</dbReference>
<sequence length="186" mass="20766">MPVDDLWFLADRATQVGERAYHRLDDGHDEYLACDQTRDVCREQFERVAERVAQSGAPFGAHTVVYRDGGELLLVYHEGVDKWVVPGGGVHPEESFREAAERELAEEAGVAADYDGLALLGRIDVHHGSYAVTGALPVFAAEARTHEPAVEDPDGEITAAEWFDVLPEDTRDREDLRQWRDRALPV</sequence>
<dbReference type="EMBL" id="JBHSXN010000002">
    <property type="protein sequence ID" value="MFC6953681.1"/>
    <property type="molecule type" value="Genomic_DNA"/>
</dbReference>
<dbReference type="PROSITE" id="PS51462">
    <property type="entry name" value="NUDIX"/>
    <property type="match status" value="1"/>
</dbReference>
<dbReference type="AlphaFoldDB" id="A0ABD5VIB1"/>
<comment type="cofactor">
    <cofactor evidence="1">
        <name>Mg(2+)</name>
        <dbReference type="ChEBI" id="CHEBI:18420"/>
    </cofactor>
</comment>
<gene>
    <name evidence="4" type="ORF">ACFQGB_12480</name>
</gene>
<dbReference type="GO" id="GO:0016787">
    <property type="term" value="F:hydrolase activity"/>
    <property type="evidence" value="ECO:0007669"/>
    <property type="project" value="UniProtKB-KW"/>
</dbReference>
<dbReference type="InterPro" id="IPR000086">
    <property type="entry name" value="NUDIX_hydrolase_dom"/>
</dbReference>
<proteinExistence type="predicted"/>
<dbReference type="Pfam" id="PF00293">
    <property type="entry name" value="NUDIX"/>
    <property type="match status" value="1"/>
</dbReference>
<evidence type="ECO:0000256" key="1">
    <source>
        <dbReference type="ARBA" id="ARBA00001946"/>
    </source>
</evidence>